<sequence length="135" mass="14796">MKPSKATTFATMLIVEHLEVSGHLFSCRHLELRCNFLISDHLLPLSNKNVLSFSNLKRSSPFPWPDVCSSFLGIVNSAVGADAMLAVRSIMILVVLAVSLLLLPLLLPPLPPPPLMLLLVPVLIMALLFLLAFSR</sequence>
<evidence type="ECO:0000256" key="1">
    <source>
        <dbReference type="SAM" id="Phobius"/>
    </source>
</evidence>
<protein>
    <submittedName>
        <fullName evidence="2">Uncharacterized protein</fullName>
    </submittedName>
</protein>
<evidence type="ECO:0000313" key="3">
    <source>
        <dbReference type="Proteomes" id="UP001428341"/>
    </source>
</evidence>
<keyword evidence="1" id="KW-0472">Membrane</keyword>
<feature type="transmembrane region" description="Helical" evidence="1">
    <location>
        <begin position="113"/>
        <end position="133"/>
    </location>
</feature>
<name>A0AAP0QZ19_9ROSI</name>
<dbReference type="Proteomes" id="UP001428341">
    <property type="component" value="Unassembled WGS sequence"/>
</dbReference>
<evidence type="ECO:0000313" key="2">
    <source>
        <dbReference type="EMBL" id="KAK9227954.1"/>
    </source>
</evidence>
<reference evidence="2 3" key="1">
    <citation type="submission" date="2024-05" db="EMBL/GenBank/DDBJ databases">
        <title>Haplotype-resolved chromosome-level genome assembly of Huyou (Citrus changshanensis).</title>
        <authorList>
            <person name="Miao C."/>
            <person name="Chen W."/>
            <person name="Wu Y."/>
            <person name="Wang L."/>
            <person name="Zhao S."/>
            <person name="Grierson D."/>
            <person name="Xu C."/>
            <person name="Chen K."/>
        </authorList>
    </citation>
    <scope>NUCLEOTIDE SEQUENCE [LARGE SCALE GENOMIC DNA]</scope>
    <source>
        <strain evidence="2">01-14</strain>
        <tissue evidence="2">Leaf</tissue>
    </source>
</reference>
<keyword evidence="3" id="KW-1185">Reference proteome</keyword>
<feature type="transmembrane region" description="Helical" evidence="1">
    <location>
        <begin position="85"/>
        <end position="107"/>
    </location>
</feature>
<organism evidence="2 3">
    <name type="scientific">Citrus x changshan-huyou</name>
    <dbReference type="NCBI Taxonomy" id="2935761"/>
    <lineage>
        <taxon>Eukaryota</taxon>
        <taxon>Viridiplantae</taxon>
        <taxon>Streptophyta</taxon>
        <taxon>Embryophyta</taxon>
        <taxon>Tracheophyta</taxon>
        <taxon>Spermatophyta</taxon>
        <taxon>Magnoliopsida</taxon>
        <taxon>eudicotyledons</taxon>
        <taxon>Gunneridae</taxon>
        <taxon>Pentapetalae</taxon>
        <taxon>rosids</taxon>
        <taxon>malvids</taxon>
        <taxon>Sapindales</taxon>
        <taxon>Rutaceae</taxon>
        <taxon>Aurantioideae</taxon>
        <taxon>Citrus</taxon>
    </lineage>
</organism>
<dbReference type="PANTHER" id="PTHR38928:SF7">
    <property type="entry name" value="ARGOS7"/>
    <property type="match status" value="1"/>
</dbReference>
<accession>A0AAP0QZ19</accession>
<proteinExistence type="predicted"/>
<dbReference type="PANTHER" id="PTHR38928">
    <property type="entry name" value="ARGOS7"/>
    <property type="match status" value="1"/>
</dbReference>
<dbReference type="AlphaFoldDB" id="A0AAP0QZ19"/>
<dbReference type="EMBL" id="JBCGBO010000001">
    <property type="protein sequence ID" value="KAK9227954.1"/>
    <property type="molecule type" value="Genomic_DNA"/>
</dbReference>
<keyword evidence="1" id="KW-0812">Transmembrane</keyword>
<keyword evidence="1" id="KW-1133">Transmembrane helix</keyword>
<comment type="caution">
    <text evidence="2">The sequence shown here is derived from an EMBL/GenBank/DDBJ whole genome shotgun (WGS) entry which is preliminary data.</text>
</comment>
<gene>
    <name evidence="2" type="ORF">WN944_020900</name>
</gene>